<comment type="caution">
    <text evidence="1">The sequence shown here is derived from an EMBL/GenBank/DDBJ whole genome shotgun (WGS) entry which is preliminary data.</text>
</comment>
<keyword evidence="2" id="KW-1185">Reference proteome</keyword>
<sequence>MLQRQKHELKEQFQDRKKIYELVCKKNADRAIVMSNIYVNIKYMGNKYSKELEDELNQYIAQL</sequence>
<organism evidence="1 2">
    <name type="scientific">Paramecium primaurelia</name>
    <dbReference type="NCBI Taxonomy" id="5886"/>
    <lineage>
        <taxon>Eukaryota</taxon>
        <taxon>Sar</taxon>
        <taxon>Alveolata</taxon>
        <taxon>Ciliophora</taxon>
        <taxon>Intramacronucleata</taxon>
        <taxon>Oligohymenophorea</taxon>
        <taxon>Peniculida</taxon>
        <taxon>Parameciidae</taxon>
        <taxon>Paramecium</taxon>
    </lineage>
</organism>
<dbReference type="AlphaFoldDB" id="A0A8S1KFA7"/>
<reference evidence="1" key="1">
    <citation type="submission" date="2021-01" db="EMBL/GenBank/DDBJ databases">
        <authorList>
            <consortium name="Genoscope - CEA"/>
            <person name="William W."/>
        </authorList>
    </citation>
    <scope>NUCLEOTIDE SEQUENCE</scope>
</reference>
<protein>
    <recommendedName>
        <fullName evidence="3">Phage protein</fullName>
    </recommendedName>
</protein>
<accession>A0A8S1KFA7</accession>
<gene>
    <name evidence="1" type="ORF">PPRIM_AZ9-3.1.T0200059</name>
</gene>
<proteinExistence type="predicted"/>
<evidence type="ECO:0008006" key="3">
    <source>
        <dbReference type="Google" id="ProtNLM"/>
    </source>
</evidence>
<evidence type="ECO:0000313" key="2">
    <source>
        <dbReference type="Proteomes" id="UP000688137"/>
    </source>
</evidence>
<evidence type="ECO:0000313" key="1">
    <source>
        <dbReference type="EMBL" id="CAD8052903.1"/>
    </source>
</evidence>
<dbReference type="Proteomes" id="UP000688137">
    <property type="component" value="Unassembled WGS sequence"/>
</dbReference>
<name>A0A8S1KFA7_PARPR</name>
<dbReference type="EMBL" id="CAJJDM010000017">
    <property type="protein sequence ID" value="CAD8052903.1"/>
    <property type="molecule type" value="Genomic_DNA"/>
</dbReference>